<proteinExistence type="predicted"/>
<name>A0A644XYZ7_9ZZZZ</name>
<sequence length="158" mass="17710">MPRYAAETSVSTAKSRIEIEETLAKYGADSFAYATTEGKAMIAFKMSGRQARIMLPLPRAEDFKLTETGKERSRANQQAAWEQACRQNWRIMLLIIKAKLEAIEAEVSTFDREFMPDLMLPDGRTVGEFMGPQISASYATGHMPALLPWVSERSNQNG</sequence>
<protein>
    <submittedName>
        <fullName evidence="1">Uncharacterized protein</fullName>
    </submittedName>
</protein>
<comment type="caution">
    <text evidence="1">The sequence shown here is derived from an EMBL/GenBank/DDBJ whole genome shotgun (WGS) entry which is preliminary data.</text>
</comment>
<dbReference type="EMBL" id="VSSQ01003598">
    <property type="protein sequence ID" value="MPM21476.1"/>
    <property type="molecule type" value="Genomic_DNA"/>
</dbReference>
<accession>A0A644XYZ7</accession>
<dbReference type="AlphaFoldDB" id="A0A644XYZ7"/>
<gene>
    <name evidence="1" type="ORF">SDC9_67920</name>
</gene>
<reference evidence="1" key="1">
    <citation type="submission" date="2019-08" db="EMBL/GenBank/DDBJ databases">
        <authorList>
            <person name="Kucharzyk K."/>
            <person name="Murdoch R.W."/>
            <person name="Higgins S."/>
            <person name="Loffler F."/>
        </authorList>
    </citation>
    <scope>NUCLEOTIDE SEQUENCE</scope>
</reference>
<organism evidence="1">
    <name type="scientific">bioreactor metagenome</name>
    <dbReference type="NCBI Taxonomy" id="1076179"/>
    <lineage>
        <taxon>unclassified sequences</taxon>
        <taxon>metagenomes</taxon>
        <taxon>ecological metagenomes</taxon>
    </lineage>
</organism>
<evidence type="ECO:0000313" key="1">
    <source>
        <dbReference type="EMBL" id="MPM21476.1"/>
    </source>
</evidence>